<dbReference type="GeneID" id="80817010"/>
<feature type="domain" description="AB hydrolase-1" evidence="1">
    <location>
        <begin position="62"/>
        <end position="171"/>
    </location>
</feature>
<dbReference type="InterPro" id="IPR000073">
    <property type="entry name" value="AB_hydrolase_1"/>
</dbReference>
<evidence type="ECO:0000313" key="3">
    <source>
        <dbReference type="Proteomes" id="UP000182932"/>
    </source>
</evidence>
<proteinExistence type="predicted"/>
<sequence>MIANLAFALLTVALLAGGVFLIDRRADLREAEAEAQFGPSGKLIDIDGTTVHALVTGAGPDLVLIHGASGNLRDFSFDLIEPLAQHYRVIALDRPGLGWTDRLHDRGETPGEQARLLQKAADRLGVTRPLVLGHSFGGAVALAWALERPEETAGLILLGAVSNPWPGGLDTLYHVNSSRLGSALVVPLITAFAPLDRVHAALEAIFKPQRVPVGYARHIGAGLTMRRDSLRANARQITRLRPQVVEMSEQYHRLEMPLEILHGEADTIVPLEIHSEPLSRQAPDADLLRMPGVGHMPHHADPHAVIQAVHRAAARAGLREGH</sequence>
<keyword evidence="3" id="KW-1185">Reference proteome</keyword>
<comment type="caution">
    <text evidence="2">The sequence shown here is derived from an EMBL/GenBank/DDBJ whole genome shotgun (WGS) entry which is preliminary data.</text>
</comment>
<dbReference type="SUPFAM" id="SSF53474">
    <property type="entry name" value="alpha/beta-Hydrolases"/>
    <property type="match status" value="1"/>
</dbReference>
<dbReference type="RefSeq" id="WP_074835043.1">
    <property type="nucleotide sequence ID" value="NZ_CATLQZ010000001.1"/>
</dbReference>
<dbReference type="PANTHER" id="PTHR43194">
    <property type="entry name" value="HYDROLASE ALPHA/BETA FOLD FAMILY"/>
    <property type="match status" value="1"/>
</dbReference>
<dbReference type="InterPro" id="IPR000639">
    <property type="entry name" value="Epox_hydrolase-like"/>
</dbReference>
<evidence type="ECO:0000259" key="1">
    <source>
        <dbReference type="Pfam" id="PF00561"/>
    </source>
</evidence>
<dbReference type="PRINTS" id="PR00111">
    <property type="entry name" value="ABHYDROLASE"/>
</dbReference>
<dbReference type="GO" id="GO:0003824">
    <property type="term" value="F:catalytic activity"/>
    <property type="evidence" value="ECO:0007669"/>
    <property type="project" value="InterPro"/>
</dbReference>
<dbReference type="InterPro" id="IPR050228">
    <property type="entry name" value="Carboxylesterase_BioH"/>
</dbReference>
<dbReference type="AlphaFoldDB" id="A0A975W7F8"/>
<gene>
    <name evidence="2" type="ORF">SAMN04487940_102139</name>
</gene>
<accession>A0A975W7F8</accession>
<reference evidence="2 3" key="1">
    <citation type="submission" date="2016-10" db="EMBL/GenBank/DDBJ databases">
        <authorList>
            <person name="Varghese N."/>
            <person name="Submissions S."/>
        </authorList>
    </citation>
    <scope>NUCLEOTIDE SEQUENCE [LARGE SCALE GENOMIC DNA]</scope>
    <source>
        <strain evidence="2 3">FF3</strain>
    </source>
</reference>
<dbReference type="PRINTS" id="PR00412">
    <property type="entry name" value="EPOXHYDRLASE"/>
</dbReference>
<dbReference type="PANTHER" id="PTHR43194:SF2">
    <property type="entry name" value="PEROXISOMAL MEMBRANE PROTEIN LPX1"/>
    <property type="match status" value="1"/>
</dbReference>
<protein>
    <submittedName>
        <fullName evidence="2">Pimeloyl-ACP methyl ester carboxylesterase</fullName>
    </submittedName>
</protein>
<name>A0A975W7F8_9RHOB</name>
<dbReference type="Proteomes" id="UP000182932">
    <property type="component" value="Unassembled WGS sequence"/>
</dbReference>
<dbReference type="Pfam" id="PF00561">
    <property type="entry name" value="Abhydrolase_1"/>
    <property type="match status" value="1"/>
</dbReference>
<dbReference type="Gene3D" id="3.40.50.1820">
    <property type="entry name" value="alpha/beta hydrolase"/>
    <property type="match status" value="1"/>
</dbReference>
<dbReference type="InterPro" id="IPR029058">
    <property type="entry name" value="AB_hydrolase_fold"/>
</dbReference>
<organism evidence="2 3">
    <name type="scientific">Marinovum algicola</name>
    <dbReference type="NCBI Taxonomy" id="42444"/>
    <lineage>
        <taxon>Bacteria</taxon>
        <taxon>Pseudomonadati</taxon>
        <taxon>Pseudomonadota</taxon>
        <taxon>Alphaproteobacteria</taxon>
        <taxon>Rhodobacterales</taxon>
        <taxon>Roseobacteraceae</taxon>
        <taxon>Marinovum</taxon>
    </lineage>
</organism>
<evidence type="ECO:0000313" key="2">
    <source>
        <dbReference type="EMBL" id="SEI82778.1"/>
    </source>
</evidence>
<dbReference type="EMBL" id="FNYY01000002">
    <property type="protein sequence ID" value="SEI82778.1"/>
    <property type="molecule type" value="Genomic_DNA"/>
</dbReference>